<organism evidence="2 3">
    <name type="scientific">Eumeta variegata</name>
    <name type="common">Bagworm moth</name>
    <name type="synonym">Eumeta japonica</name>
    <dbReference type="NCBI Taxonomy" id="151549"/>
    <lineage>
        <taxon>Eukaryota</taxon>
        <taxon>Metazoa</taxon>
        <taxon>Ecdysozoa</taxon>
        <taxon>Arthropoda</taxon>
        <taxon>Hexapoda</taxon>
        <taxon>Insecta</taxon>
        <taxon>Pterygota</taxon>
        <taxon>Neoptera</taxon>
        <taxon>Endopterygota</taxon>
        <taxon>Lepidoptera</taxon>
        <taxon>Glossata</taxon>
        <taxon>Ditrysia</taxon>
        <taxon>Tineoidea</taxon>
        <taxon>Psychidae</taxon>
        <taxon>Oiketicinae</taxon>
        <taxon>Eumeta</taxon>
    </lineage>
</organism>
<gene>
    <name evidence="2" type="ORF">EVAR_950_1</name>
</gene>
<name>A0A4C1SH08_EUMVA</name>
<protein>
    <submittedName>
        <fullName evidence="2">Uncharacterized protein</fullName>
    </submittedName>
</protein>
<accession>A0A4C1SH08</accession>
<evidence type="ECO:0000256" key="1">
    <source>
        <dbReference type="SAM" id="MobiDB-lite"/>
    </source>
</evidence>
<sequence>MTERRDTDNVTVDTHSFPSSLVTYRTGTRNNAVSACQYRRLCAFVTRSDEWTERRVATPRWRGREARADPRSYATHASRIHIADIAISFAHTSVLIGHGRDAAAGATTGLIVARAVACTTTEGPGHLAGPFRRRSHAPRRPLDAESEILEGSIDRVKSCKK</sequence>
<evidence type="ECO:0000313" key="2">
    <source>
        <dbReference type="EMBL" id="GBP00391.1"/>
    </source>
</evidence>
<dbReference type="EMBL" id="BGZK01000005">
    <property type="protein sequence ID" value="GBP00391.1"/>
    <property type="molecule type" value="Genomic_DNA"/>
</dbReference>
<comment type="caution">
    <text evidence="2">The sequence shown here is derived from an EMBL/GenBank/DDBJ whole genome shotgun (WGS) entry which is preliminary data.</text>
</comment>
<dbReference type="Proteomes" id="UP000299102">
    <property type="component" value="Unassembled WGS sequence"/>
</dbReference>
<reference evidence="2 3" key="1">
    <citation type="journal article" date="2019" name="Commun. Biol.">
        <title>The bagworm genome reveals a unique fibroin gene that provides high tensile strength.</title>
        <authorList>
            <person name="Kono N."/>
            <person name="Nakamura H."/>
            <person name="Ohtoshi R."/>
            <person name="Tomita M."/>
            <person name="Numata K."/>
            <person name="Arakawa K."/>
        </authorList>
    </citation>
    <scope>NUCLEOTIDE SEQUENCE [LARGE SCALE GENOMIC DNA]</scope>
</reference>
<evidence type="ECO:0000313" key="3">
    <source>
        <dbReference type="Proteomes" id="UP000299102"/>
    </source>
</evidence>
<proteinExistence type="predicted"/>
<keyword evidence="3" id="KW-1185">Reference proteome</keyword>
<feature type="region of interest" description="Disordered" evidence="1">
    <location>
        <begin position="124"/>
        <end position="146"/>
    </location>
</feature>
<dbReference type="AlphaFoldDB" id="A0A4C1SH08"/>